<protein>
    <submittedName>
        <fullName evidence="1">Uncharacterized protein</fullName>
    </submittedName>
</protein>
<dbReference type="EMBL" id="BFAD01000003">
    <property type="protein sequence ID" value="GBE80323.1"/>
    <property type="molecule type" value="Genomic_DNA"/>
</dbReference>
<comment type="caution">
    <text evidence="1">The sequence shown here is derived from an EMBL/GenBank/DDBJ whole genome shotgun (WGS) entry which is preliminary data.</text>
</comment>
<evidence type="ECO:0000313" key="2">
    <source>
        <dbReference type="Proteomes" id="UP000287166"/>
    </source>
</evidence>
<dbReference type="GeneID" id="38777240"/>
<dbReference type="InParanoid" id="A0A401GDY4"/>
<dbReference type="RefSeq" id="XP_027611236.1">
    <property type="nucleotide sequence ID" value="XM_027755435.1"/>
</dbReference>
<accession>A0A401GDY4</accession>
<keyword evidence="2" id="KW-1185">Reference proteome</keyword>
<organism evidence="1 2">
    <name type="scientific">Sparassis crispa</name>
    <dbReference type="NCBI Taxonomy" id="139825"/>
    <lineage>
        <taxon>Eukaryota</taxon>
        <taxon>Fungi</taxon>
        <taxon>Dikarya</taxon>
        <taxon>Basidiomycota</taxon>
        <taxon>Agaricomycotina</taxon>
        <taxon>Agaricomycetes</taxon>
        <taxon>Polyporales</taxon>
        <taxon>Sparassidaceae</taxon>
        <taxon>Sparassis</taxon>
    </lineage>
</organism>
<evidence type="ECO:0000313" key="1">
    <source>
        <dbReference type="EMBL" id="GBE80323.1"/>
    </source>
</evidence>
<dbReference type="AlphaFoldDB" id="A0A401GDY4"/>
<proteinExistence type="predicted"/>
<gene>
    <name evidence="1" type="ORF">SCP_0300380</name>
</gene>
<dbReference type="Proteomes" id="UP000287166">
    <property type="component" value="Unassembled WGS sequence"/>
</dbReference>
<sequence length="49" mass="6002">MIQPGLDRDTWIKKMREDLIQKKEMPKEETREEEIAYVQNVFNDMTDEE</sequence>
<name>A0A401GDY4_9APHY</name>
<reference evidence="1 2" key="1">
    <citation type="journal article" date="2018" name="Sci. Rep.">
        <title>Genome sequence of the cauliflower mushroom Sparassis crispa (Hanabiratake) and its association with beneficial usage.</title>
        <authorList>
            <person name="Kiyama R."/>
            <person name="Furutani Y."/>
            <person name="Kawaguchi K."/>
            <person name="Nakanishi T."/>
        </authorList>
    </citation>
    <scope>NUCLEOTIDE SEQUENCE [LARGE SCALE GENOMIC DNA]</scope>
</reference>